<gene>
    <name evidence="2" type="ORF">BN4615_P4712</name>
</gene>
<proteinExistence type="predicted"/>
<evidence type="ECO:0000256" key="1">
    <source>
        <dbReference type="SAM" id="Phobius"/>
    </source>
</evidence>
<sequence>MSEGAGRGATPSRGPRGWRRVLVVLGMIVLYAVLLGTGVLSFLLVDATVR</sequence>
<name>A0A1M4E8N5_9ACTN</name>
<evidence type="ECO:0000313" key="2">
    <source>
        <dbReference type="EMBL" id="SBO95196.1"/>
    </source>
</evidence>
<dbReference type="RefSeq" id="WP_225274593.1">
    <property type="nucleotide sequence ID" value="NZ_CP084058.1"/>
</dbReference>
<keyword evidence="1" id="KW-0812">Transmembrane</keyword>
<protein>
    <submittedName>
        <fullName evidence="2">Uncharacterized protein</fullName>
    </submittedName>
</protein>
<feature type="transmembrane region" description="Helical" evidence="1">
    <location>
        <begin position="21"/>
        <end position="45"/>
    </location>
</feature>
<organism evidence="2">
    <name type="scientific">Nonomuraea gerenzanensis</name>
    <dbReference type="NCBI Taxonomy" id="93944"/>
    <lineage>
        <taxon>Bacteria</taxon>
        <taxon>Bacillati</taxon>
        <taxon>Actinomycetota</taxon>
        <taxon>Actinomycetes</taxon>
        <taxon>Streptosporangiales</taxon>
        <taxon>Streptosporangiaceae</taxon>
        <taxon>Nonomuraea</taxon>
    </lineage>
</organism>
<keyword evidence="1" id="KW-0472">Membrane</keyword>
<reference evidence="2" key="1">
    <citation type="submission" date="2016-04" db="EMBL/GenBank/DDBJ databases">
        <authorList>
            <person name="Evans L.H."/>
            <person name="Alamgir A."/>
            <person name="Owens N."/>
            <person name="Weber N.D."/>
            <person name="Virtaneva K."/>
            <person name="Barbian K."/>
            <person name="Babar A."/>
            <person name="Rosenke K."/>
        </authorList>
    </citation>
    <scope>NUCLEOTIDE SEQUENCE</scope>
    <source>
        <strain evidence="2">Nono1</strain>
    </source>
</reference>
<dbReference type="AlphaFoldDB" id="A0A1M4E8N5"/>
<keyword evidence="1" id="KW-1133">Transmembrane helix</keyword>
<dbReference type="EMBL" id="LT559118">
    <property type="protein sequence ID" value="SBO95196.1"/>
    <property type="molecule type" value="Genomic_DNA"/>
</dbReference>
<accession>A0A1M4E8N5</accession>